<dbReference type="InterPro" id="IPR041698">
    <property type="entry name" value="Methyltransf_25"/>
</dbReference>
<organism evidence="2 3">
    <name type="scientific">Paenibacillus residui</name>
    <dbReference type="NCBI Taxonomy" id="629724"/>
    <lineage>
        <taxon>Bacteria</taxon>
        <taxon>Bacillati</taxon>
        <taxon>Bacillota</taxon>
        <taxon>Bacilli</taxon>
        <taxon>Bacillales</taxon>
        <taxon>Paenibacillaceae</taxon>
        <taxon>Paenibacillus</taxon>
    </lineage>
</organism>
<evidence type="ECO:0000313" key="3">
    <source>
        <dbReference type="Proteomes" id="UP001597120"/>
    </source>
</evidence>
<accession>A0ABW3D659</accession>
<proteinExistence type="predicted"/>
<dbReference type="RefSeq" id="WP_379287156.1">
    <property type="nucleotide sequence ID" value="NZ_JBHTIU010000027.1"/>
</dbReference>
<keyword evidence="2" id="KW-0808">Transferase</keyword>
<dbReference type="Pfam" id="PF13649">
    <property type="entry name" value="Methyltransf_25"/>
    <property type="match status" value="1"/>
</dbReference>
<dbReference type="InterPro" id="IPR029063">
    <property type="entry name" value="SAM-dependent_MTases_sf"/>
</dbReference>
<name>A0ABW3D659_9BACL</name>
<dbReference type="SUPFAM" id="SSF53335">
    <property type="entry name" value="S-adenosyl-L-methionine-dependent methyltransferases"/>
    <property type="match status" value="1"/>
</dbReference>
<dbReference type="CDD" id="cd02440">
    <property type="entry name" value="AdoMet_MTases"/>
    <property type="match status" value="1"/>
</dbReference>
<dbReference type="GO" id="GO:0008168">
    <property type="term" value="F:methyltransferase activity"/>
    <property type="evidence" value="ECO:0007669"/>
    <property type="project" value="UniProtKB-KW"/>
</dbReference>
<protein>
    <submittedName>
        <fullName evidence="2">Methyltransferase domain-containing protein</fullName>
    </submittedName>
</protein>
<feature type="domain" description="Methyltransferase" evidence="1">
    <location>
        <begin position="64"/>
        <end position="157"/>
    </location>
</feature>
<comment type="caution">
    <text evidence="2">The sequence shown here is derived from an EMBL/GenBank/DDBJ whole genome shotgun (WGS) entry which is preliminary data.</text>
</comment>
<gene>
    <name evidence="2" type="ORF">ACFQ03_07330</name>
</gene>
<keyword evidence="3" id="KW-1185">Reference proteome</keyword>
<dbReference type="Proteomes" id="UP001597120">
    <property type="component" value="Unassembled WGS sequence"/>
</dbReference>
<dbReference type="GO" id="GO:0032259">
    <property type="term" value="P:methylation"/>
    <property type="evidence" value="ECO:0007669"/>
    <property type="project" value="UniProtKB-KW"/>
</dbReference>
<reference evidence="3" key="1">
    <citation type="journal article" date="2019" name="Int. J. Syst. Evol. Microbiol.">
        <title>The Global Catalogue of Microorganisms (GCM) 10K type strain sequencing project: providing services to taxonomists for standard genome sequencing and annotation.</title>
        <authorList>
            <consortium name="The Broad Institute Genomics Platform"/>
            <consortium name="The Broad Institute Genome Sequencing Center for Infectious Disease"/>
            <person name="Wu L."/>
            <person name="Ma J."/>
        </authorList>
    </citation>
    <scope>NUCLEOTIDE SEQUENCE [LARGE SCALE GENOMIC DNA]</scope>
    <source>
        <strain evidence="3">CCUG 57263</strain>
    </source>
</reference>
<sequence>MIPSLKRRAAEPELMDDLTAGGPDLSEALRHLRRLNRIFAASGPTLYGVRQIWSAAGQPERFSILDIGAGSGDVNRRLLRWADRERIDLTITISDITEEACAEARQLFSREPRVSVVRQDLFQLPEGCADIVTATQFVHHFASEQLPGVVRQMLKASRMGIVIQDIHRHWLAWLAVWLVTRSISRNRYIRNDGPLSVAKGFRAEEWQRLRDTLPVPNLSITWRPLFRYVVTAQKPVN</sequence>
<dbReference type="EMBL" id="JBHTIU010000027">
    <property type="protein sequence ID" value="MFD0868957.1"/>
    <property type="molecule type" value="Genomic_DNA"/>
</dbReference>
<evidence type="ECO:0000259" key="1">
    <source>
        <dbReference type="Pfam" id="PF13649"/>
    </source>
</evidence>
<keyword evidence="2" id="KW-0489">Methyltransferase</keyword>
<evidence type="ECO:0000313" key="2">
    <source>
        <dbReference type="EMBL" id="MFD0868957.1"/>
    </source>
</evidence>
<dbReference type="Gene3D" id="3.40.50.150">
    <property type="entry name" value="Vaccinia Virus protein VP39"/>
    <property type="match status" value="1"/>
</dbReference>